<name>A0A7W9WUL6_9BURK</name>
<evidence type="ECO:0000313" key="1">
    <source>
        <dbReference type="EMBL" id="MBB6106530.1"/>
    </source>
</evidence>
<gene>
    <name evidence="1" type="ORF">F4827_006406</name>
</gene>
<organism evidence="1 2">
    <name type="scientific">Paraburkholderia bannensis</name>
    <dbReference type="NCBI Taxonomy" id="765414"/>
    <lineage>
        <taxon>Bacteria</taxon>
        <taxon>Pseudomonadati</taxon>
        <taxon>Pseudomonadota</taxon>
        <taxon>Betaproteobacteria</taxon>
        <taxon>Burkholderiales</taxon>
        <taxon>Burkholderiaceae</taxon>
        <taxon>Paraburkholderia</taxon>
    </lineage>
</organism>
<sequence length="34" mass="3985">MNRLATPRQTELALQNRREQLHHLPQTLTFTPAT</sequence>
<accession>A0A7W9WUL6</accession>
<protein>
    <submittedName>
        <fullName evidence="1">Uncharacterized protein</fullName>
    </submittedName>
</protein>
<dbReference type="AlphaFoldDB" id="A0A7W9WUL6"/>
<reference evidence="1 2" key="1">
    <citation type="submission" date="2020-08" db="EMBL/GenBank/DDBJ databases">
        <title>Above-ground endophytic microbial communities from plants in different locations in the United States.</title>
        <authorList>
            <person name="Frank C."/>
        </authorList>
    </citation>
    <scope>NUCLEOTIDE SEQUENCE [LARGE SCALE GENOMIC DNA]</scope>
    <source>
        <strain evidence="1 2">WP4_2_2</strain>
    </source>
</reference>
<comment type="caution">
    <text evidence="1">The sequence shown here is derived from an EMBL/GenBank/DDBJ whole genome shotgun (WGS) entry which is preliminary data.</text>
</comment>
<evidence type="ECO:0000313" key="2">
    <source>
        <dbReference type="Proteomes" id="UP000571554"/>
    </source>
</evidence>
<dbReference type="EMBL" id="JACHBW010000028">
    <property type="protein sequence ID" value="MBB6106530.1"/>
    <property type="molecule type" value="Genomic_DNA"/>
</dbReference>
<proteinExistence type="predicted"/>
<keyword evidence="2" id="KW-1185">Reference proteome</keyword>
<dbReference type="Proteomes" id="UP000571554">
    <property type="component" value="Unassembled WGS sequence"/>
</dbReference>